<evidence type="ECO:0000313" key="2">
    <source>
        <dbReference type="EMBL" id="KAJ5475503.1"/>
    </source>
</evidence>
<keyword evidence="3" id="KW-1185">Reference proteome</keyword>
<evidence type="ECO:0000313" key="3">
    <source>
        <dbReference type="Proteomes" id="UP001148312"/>
    </source>
</evidence>
<feature type="chain" id="PRO_5040761867" evidence="1">
    <location>
        <begin position="24"/>
        <end position="266"/>
    </location>
</feature>
<feature type="signal peptide" evidence="1">
    <location>
        <begin position="1"/>
        <end position="23"/>
    </location>
</feature>
<reference evidence="2" key="1">
    <citation type="submission" date="2022-12" db="EMBL/GenBank/DDBJ databases">
        <authorList>
            <person name="Petersen C."/>
        </authorList>
    </citation>
    <scope>NUCLEOTIDE SEQUENCE</scope>
    <source>
        <strain evidence="2">IBT 30728</strain>
    </source>
</reference>
<dbReference type="RefSeq" id="XP_056787256.1">
    <property type="nucleotide sequence ID" value="XM_056937391.1"/>
</dbReference>
<dbReference type="Proteomes" id="UP001148312">
    <property type="component" value="Unassembled WGS sequence"/>
</dbReference>
<dbReference type="GeneID" id="81627640"/>
<evidence type="ECO:0000256" key="1">
    <source>
        <dbReference type="SAM" id="SignalP"/>
    </source>
</evidence>
<protein>
    <submittedName>
        <fullName evidence="2">Uncharacterized protein</fullName>
    </submittedName>
</protein>
<sequence length="266" mass="29310">MIGLSPSYLVLFICWAFGVLLDAANDKVRLDPQGPLGITLDTATRDNWPRIVEGALPTKRMLFWSSWLKFGKTVDDLSDGQLWQIVHDAHAEMRTDAAQYKVPVRNIPTAMVVLAVGNELIFASSAKNANSFAYNYEETKVKNTLHLCQIAFFEQSGETLEHKNGANCGEVLAAQLYYTIHPGEALFGKGARIAAVLWNKAEGRPIQTDPFWGCNKFVEVEGLRPLDIGDTAEAYDFETMGLGKPEINQMQLCGAPAKKPESSSNA</sequence>
<dbReference type="AlphaFoldDB" id="A0A9W9WU34"/>
<name>A0A9W9WU34_9EURO</name>
<keyword evidence="1" id="KW-0732">Signal</keyword>
<reference evidence="2" key="2">
    <citation type="journal article" date="2023" name="IMA Fungus">
        <title>Comparative genomic study of the Penicillium genus elucidates a diverse pangenome and 15 lateral gene transfer events.</title>
        <authorList>
            <person name="Petersen C."/>
            <person name="Sorensen T."/>
            <person name="Nielsen M.R."/>
            <person name="Sondergaard T.E."/>
            <person name="Sorensen J.L."/>
            <person name="Fitzpatrick D.A."/>
            <person name="Frisvad J.C."/>
            <person name="Nielsen K.L."/>
        </authorList>
    </citation>
    <scope>NUCLEOTIDE SEQUENCE</scope>
    <source>
        <strain evidence="2">IBT 30728</strain>
    </source>
</reference>
<accession>A0A9W9WU34</accession>
<comment type="caution">
    <text evidence="2">The sequence shown here is derived from an EMBL/GenBank/DDBJ whole genome shotgun (WGS) entry which is preliminary data.</text>
</comment>
<dbReference type="EMBL" id="JAPWDQ010000011">
    <property type="protein sequence ID" value="KAJ5475503.1"/>
    <property type="molecule type" value="Genomic_DNA"/>
</dbReference>
<organism evidence="2 3">
    <name type="scientific">Penicillium diatomitis</name>
    <dbReference type="NCBI Taxonomy" id="2819901"/>
    <lineage>
        <taxon>Eukaryota</taxon>
        <taxon>Fungi</taxon>
        <taxon>Dikarya</taxon>
        <taxon>Ascomycota</taxon>
        <taxon>Pezizomycotina</taxon>
        <taxon>Eurotiomycetes</taxon>
        <taxon>Eurotiomycetidae</taxon>
        <taxon>Eurotiales</taxon>
        <taxon>Aspergillaceae</taxon>
        <taxon>Penicillium</taxon>
    </lineage>
</organism>
<gene>
    <name evidence="2" type="ORF">N7539_007790</name>
</gene>
<proteinExistence type="predicted"/>